<reference evidence="1" key="1">
    <citation type="submission" date="2022-07" db="EMBL/GenBank/DDBJ databases">
        <authorList>
            <person name="Macas J."/>
            <person name="Novak P."/>
            <person name="Neumann P."/>
        </authorList>
    </citation>
    <scope>NUCLEOTIDE SEQUENCE</scope>
</reference>
<name>A0A9P0YWU9_CUSEU</name>
<organism evidence="1 2">
    <name type="scientific">Cuscuta europaea</name>
    <name type="common">European dodder</name>
    <dbReference type="NCBI Taxonomy" id="41803"/>
    <lineage>
        <taxon>Eukaryota</taxon>
        <taxon>Viridiplantae</taxon>
        <taxon>Streptophyta</taxon>
        <taxon>Embryophyta</taxon>
        <taxon>Tracheophyta</taxon>
        <taxon>Spermatophyta</taxon>
        <taxon>Magnoliopsida</taxon>
        <taxon>eudicotyledons</taxon>
        <taxon>Gunneridae</taxon>
        <taxon>Pentapetalae</taxon>
        <taxon>asterids</taxon>
        <taxon>lamiids</taxon>
        <taxon>Solanales</taxon>
        <taxon>Convolvulaceae</taxon>
        <taxon>Cuscuteae</taxon>
        <taxon>Cuscuta</taxon>
        <taxon>Cuscuta subgen. Cuscuta</taxon>
    </lineage>
</organism>
<evidence type="ECO:0000313" key="1">
    <source>
        <dbReference type="EMBL" id="CAH9078462.1"/>
    </source>
</evidence>
<accession>A0A9P0YWU9</accession>
<comment type="caution">
    <text evidence="1">The sequence shown here is derived from an EMBL/GenBank/DDBJ whole genome shotgun (WGS) entry which is preliminary data.</text>
</comment>
<dbReference type="EMBL" id="CAMAPE010000010">
    <property type="protein sequence ID" value="CAH9078462.1"/>
    <property type="molecule type" value="Genomic_DNA"/>
</dbReference>
<protein>
    <submittedName>
        <fullName evidence="1">Uncharacterized protein</fullName>
    </submittedName>
</protein>
<dbReference type="AlphaFoldDB" id="A0A9P0YWU9"/>
<evidence type="ECO:0000313" key="2">
    <source>
        <dbReference type="Proteomes" id="UP001152484"/>
    </source>
</evidence>
<proteinExistence type="predicted"/>
<keyword evidence="2" id="KW-1185">Reference proteome</keyword>
<gene>
    <name evidence="1" type="ORF">CEURO_LOCUS6734</name>
</gene>
<dbReference type="Proteomes" id="UP001152484">
    <property type="component" value="Unassembled WGS sequence"/>
</dbReference>
<sequence>MHLRSQGSTHLEPIDHEIKRTFKHNQRERKEAKMMSTLNERKRLVVAATPSCIVLSEAARDYEMKNNYFNAMPQFHGHPGENPLNFITEFYGFIRKFTKSADKINSFNKKLDCSRCINMTKSLCCIIKIYKKHSHFFHSVDVSRVYNIVNIFFQNNRKWSLNPISTTIKL</sequence>